<dbReference type="InterPro" id="IPR053714">
    <property type="entry name" value="Iso_Racemase_Enz_sf"/>
</dbReference>
<reference evidence="1" key="1">
    <citation type="journal article" date="2014" name="Int. J. Syst. Evol. Microbiol.">
        <title>Complete genome sequence of Corynebacterium casei LMG S-19264T (=DSM 44701T), isolated from a smear-ripened cheese.</title>
        <authorList>
            <consortium name="US DOE Joint Genome Institute (JGI-PGF)"/>
            <person name="Walter F."/>
            <person name="Albersmeier A."/>
            <person name="Kalinowski J."/>
            <person name="Ruckert C."/>
        </authorList>
    </citation>
    <scope>NUCLEOTIDE SEQUENCE</scope>
    <source>
        <strain evidence="1">VKM B-2789</strain>
    </source>
</reference>
<dbReference type="Pfam" id="PF17645">
    <property type="entry name" value="Amdase"/>
    <property type="match status" value="1"/>
</dbReference>
<protein>
    <submittedName>
        <fullName evidence="1">Asp/Glu/hydantoin racemase</fullName>
    </submittedName>
</protein>
<dbReference type="InterPro" id="IPR028082">
    <property type="entry name" value="Peripla_BP_I"/>
</dbReference>
<name>A0A9W6N9Y1_9HYPH</name>
<dbReference type="RefSeq" id="WP_213365705.1">
    <property type="nucleotide sequence ID" value="NZ_BSFM01000005.1"/>
</dbReference>
<dbReference type="PANTHER" id="PTHR40267:SF1">
    <property type="entry name" value="BLR3294 PROTEIN"/>
    <property type="match status" value="1"/>
</dbReference>
<sequence>MSGSPAFPSLRPKYRAAIGMITPSANLVVERVTCAILSDFPEVSPHFSRTPVFGARDLFPDDYDWDGMLAAAHLLAQARPDVIVWNGSKGATLGFATDRELCRRVTDETGIPATTSSLALEAALGSLGARRIAVVAPYAGDYQNKLVAGFEREGLEVVAEAHPGIADNLDYAAVPDADIAAMIRDVATAQPDAILTWCTNFPAAYVVDTLERELDIPILDSVTLAVWHGLDMVGRADPRGRRWGRLFDGPTP</sequence>
<dbReference type="Proteomes" id="UP001143330">
    <property type="component" value="Unassembled WGS sequence"/>
</dbReference>
<dbReference type="AlphaFoldDB" id="A0A9W6N9Y1"/>
<dbReference type="SUPFAM" id="SSF53822">
    <property type="entry name" value="Periplasmic binding protein-like I"/>
    <property type="match status" value="1"/>
</dbReference>
<dbReference type="EMBL" id="BSFM01000005">
    <property type="protein sequence ID" value="GLK83083.1"/>
    <property type="molecule type" value="Genomic_DNA"/>
</dbReference>
<comment type="caution">
    <text evidence="1">The sequence shown here is derived from an EMBL/GenBank/DDBJ whole genome shotgun (WGS) entry which is preliminary data.</text>
</comment>
<keyword evidence="2" id="KW-1185">Reference proteome</keyword>
<reference evidence="1" key="2">
    <citation type="submission" date="2023-01" db="EMBL/GenBank/DDBJ databases">
        <authorList>
            <person name="Sun Q."/>
            <person name="Evtushenko L."/>
        </authorList>
    </citation>
    <scope>NUCLEOTIDE SEQUENCE</scope>
    <source>
        <strain evidence="1">VKM B-2789</strain>
    </source>
</reference>
<dbReference type="Gene3D" id="3.40.50.12500">
    <property type="match status" value="1"/>
</dbReference>
<gene>
    <name evidence="1" type="ORF">GCM10017653_11520</name>
</gene>
<dbReference type="PIRSF" id="PIRSF015736">
    <property type="entry name" value="MI"/>
    <property type="match status" value="1"/>
</dbReference>
<accession>A0A9W6N9Y1</accession>
<organism evidence="1 2">
    <name type="scientific">Ancylobacter defluvii</name>
    <dbReference type="NCBI Taxonomy" id="1282440"/>
    <lineage>
        <taxon>Bacteria</taxon>
        <taxon>Pseudomonadati</taxon>
        <taxon>Pseudomonadota</taxon>
        <taxon>Alphaproteobacteria</taxon>
        <taxon>Hyphomicrobiales</taxon>
        <taxon>Xanthobacteraceae</taxon>
        <taxon>Ancylobacter</taxon>
    </lineage>
</organism>
<evidence type="ECO:0000313" key="1">
    <source>
        <dbReference type="EMBL" id="GLK83083.1"/>
    </source>
</evidence>
<proteinExistence type="predicted"/>
<dbReference type="InterPro" id="IPR026286">
    <property type="entry name" value="MaiA/AMDase"/>
</dbReference>
<dbReference type="PANTHER" id="PTHR40267">
    <property type="entry name" value="BLR3294 PROTEIN"/>
    <property type="match status" value="1"/>
</dbReference>
<evidence type="ECO:0000313" key="2">
    <source>
        <dbReference type="Proteomes" id="UP001143330"/>
    </source>
</evidence>